<protein>
    <submittedName>
        <fullName evidence="2">ABC-type branched-subunit amino acid transport system permease subunit</fullName>
    </submittedName>
</protein>
<dbReference type="RefSeq" id="WP_179578434.1">
    <property type="nucleotide sequence ID" value="NZ_JACCFM010000001.1"/>
</dbReference>
<keyword evidence="3" id="KW-1185">Reference proteome</keyword>
<evidence type="ECO:0000313" key="2">
    <source>
        <dbReference type="EMBL" id="NYJ19716.1"/>
    </source>
</evidence>
<comment type="caution">
    <text evidence="2">The sequence shown here is derived from an EMBL/GenBank/DDBJ whole genome shotgun (WGS) entry which is preliminary data.</text>
</comment>
<dbReference type="EMBL" id="JACCFM010000001">
    <property type="protein sequence ID" value="NYJ19716.1"/>
    <property type="molecule type" value="Genomic_DNA"/>
</dbReference>
<evidence type="ECO:0000313" key="3">
    <source>
        <dbReference type="Proteomes" id="UP000537260"/>
    </source>
</evidence>
<gene>
    <name evidence="2" type="ORF">HNR05_001507</name>
</gene>
<feature type="transmembrane region" description="Helical" evidence="1">
    <location>
        <begin position="6"/>
        <end position="21"/>
    </location>
</feature>
<feature type="transmembrane region" description="Helical" evidence="1">
    <location>
        <begin position="58"/>
        <end position="79"/>
    </location>
</feature>
<keyword evidence="1" id="KW-0812">Transmembrane</keyword>
<feature type="transmembrane region" description="Helical" evidence="1">
    <location>
        <begin position="28"/>
        <end position="52"/>
    </location>
</feature>
<name>A0A7Z0J609_9MICO</name>
<keyword evidence="1" id="KW-1133">Transmembrane helix</keyword>
<evidence type="ECO:0000256" key="1">
    <source>
        <dbReference type="SAM" id="Phobius"/>
    </source>
</evidence>
<reference evidence="2 3" key="1">
    <citation type="submission" date="2020-07" db="EMBL/GenBank/DDBJ databases">
        <title>Sequencing the genomes of 1000 actinobacteria strains.</title>
        <authorList>
            <person name="Klenk H.-P."/>
        </authorList>
    </citation>
    <scope>NUCLEOTIDE SEQUENCE [LARGE SCALE GENOMIC DNA]</scope>
    <source>
        <strain evidence="2 3">LI1</strain>
    </source>
</reference>
<dbReference type="Proteomes" id="UP000537260">
    <property type="component" value="Unassembled WGS sequence"/>
</dbReference>
<proteinExistence type="predicted"/>
<organism evidence="2 3">
    <name type="scientific">Glaciibacter psychrotolerans</name>
    <dbReference type="NCBI Taxonomy" id="670054"/>
    <lineage>
        <taxon>Bacteria</taxon>
        <taxon>Bacillati</taxon>
        <taxon>Actinomycetota</taxon>
        <taxon>Actinomycetes</taxon>
        <taxon>Micrococcales</taxon>
        <taxon>Microbacteriaceae</taxon>
        <taxon>Glaciibacter</taxon>
    </lineage>
</organism>
<dbReference type="AlphaFoldDB" id="A0A7Z0J609"/>
<keyword evidence="1" id="KW-0472">Membrane</keyword>
<accession>A0A7Z0J609</accession>
<sequence>MELLFVALGGALIGLVARYALPNRGTQGAVLVPAIGTGVAALIWVALTWLGMKWDGGWIWWITFALTAVIAVAANIVVARRRAHSDNQRLHSLLRSAAPHTS</sequence>